<dbReference type="EMBL" id="BAAAOG010000001">
    <property type="protein sequence ID" value="GAA1948514.1"/>
    <property type="molecule type" value="Genomic_DNA"/>
</dbReference>
<evidence type="ECO:0000256" key="1">
    <source>
        <dbReference type="SAM" id="MobiDB-lite"/>
    </source>
</evidence>
<evidence type="ECO:0000313" key="2">
    <source>
        <dbReference type="EMBL" id="GAA1948514.1"/>
    </source>
</evidence>
<proteinExistence type="predicted"/>
<evidence type="ECO:0000313" key="3">
    <source>
        <dbReference type="Proteomes" id="UP001499933"/>
    </source>
</evidence>
<organism evidence="2 3">
    <name type="scientific">Microbacterium deminutum</name>
    <dbReference type="NCBI Taxonomy" id="344164"/>
    <lineage>
        <taxon>Bacteria</taxon>
        <taxon>Bacillati</taxon>
        <taxon>Actinomycetota</taxon>
        <taxon>Actinomycetes</taxon>
        <taxon>Micrococcales</taxon>
        <taxon>Microbacteriaceae</taxon>
        <taxon>Microbacterium</taxon>
    </lineage>
</organism>
<gene>
    <name evidence="2" type="ORF">GCM10009776_08160</name>
</gene>
<dbReference type="RefSeq" id="WP_344091431.1">
    <property type="nucleotide sequence ID" value="NZ_BAAAOG010000001.1"/>
</dbReference>
<protein>
    <submittedName>
        <fullName evidence="2">Uncharacterized protein</fullName>
    </submittedName>
</protein>
<comment type="caution">
    <text evidence="2">The sequence shown here is derived from an EMBL/GenBank/DDBJ whole genome shotgun (WGS) entry which is preliminary data.</text>
</comment>
<sequence>MGPVGRFVVLVLIVFQLASAGATYPIQTTPDLFQTVHSWLPFTFRRRLPVPGCAAHRSLAGRWPLGVWLLAALTVTPVAAWRVQRRAEDTGTGADRPPRGGFGWADRVDPDADPAETPLREYAGIV</sequence>
<reference evidence="3" key="1">
    <citation type="journal article" date="2019" name="Int. J. Syst. Evol. Microbiol.">
        <title>The Global Catalogue of Microorganisms (GCM) 10K type strain sequencing project: providing services to taxonomists for standard genome sequencing and annotation.</title>
        <authorList>
            <consortium name="The Broad Institute Genomics Platform"/>
            <consortium name="The Broad Institute Genome Sequencing Center for Infectious Disease"/>
            <person name="Wu L."/>
            <person name="Ma J."/>
        </authorList>
    </citation>
    <scope>NUCLEOTIDE SEQUENCE [LARGE SCALE GENOMIC DNA]</scope>
    <source>
        <strain evidence="3">JCM 14901</strain>
    </source>
</reference>
<name>A0ABP5BLV3_9MICO</name>
<feature type="region of interest" description="Disordered" evidence="1">
    <location>
        <begin position="87"/>
        <end position="117"/>
    </location>
</feature>
<accession>A0ABP5BLV3</accession>
<dbReference type="Proteomes" id="UP001499933">
    <property type="component" value="Unassembled WGS sequence"/>
</dbReference>
<keyword evidence="3" id="KW-1185">Reference proteome</keyword>